<gene>
    <name evidence="2" type="ORF">EXU48_07530</name>
</gene>
<dbReference type="InterPro" id="IPR013321">
    <property type="entry name" value="Arc_rbn_hlx_hlx"/>
</dbReference>
<dbReference type="Gene3D" id="1.10.1220.10">
    <property type="entry name" value="Met repressor-like"/>
    <property type="match status" value="1"/>
</dbReference>
<dbReference type="Proteomes" id="UP000504882">
    <property type="component" value="Unassembled WGS sequence"/>
</dbReference>
<evidence type="ECO:0000259" key="1">
    <source>
        <dbReference type="Pfam" id="PF22513"/>
    </source>
</evidence>
<dbReference type="SUPFAM" id="SSF47598">
    <property type="entry name" value="Ribbon-helix-helix"/>
    <property type="match status" value="1"/>
</dbReference>
<proteinExistence type="predicted"/>
<accession>A0ABY2E653</accession>
<organism evidence="2 3">
    <name type="scientific">Occultella glacieicola</name>
    <dbReference type="NCBI Taxonomy" id="2518684"/>
    <lineage>
        <taxon>Bacteria</taxon>
        <taxon>Bacillati</taxon>
        <taxon>Actinomycetota</taxon>
        <taxon>Actinomycetes</taxon>
        <taxon>Micrococcales</taxon>
        <taxon>Ruaniaceae</taxon>
        <taxon>Occultella</taxon>
    </lineage>
</organism>
<keyword evidence="3" id="KW-1185">Reference proteome</keyword>
<dbReference type="InterPro" id="IPR053853">
    <property type="entry name" value="FitA-like_RHH"/>
</dbReference>
<comment type="caution">
    <text evidence="2">The sequence shown here is derived from an EMBL/GenBank/DDBJ whole genome shotgun (WGS) entry which is preliminary data.</text>
</comment>
<name>A0ABY2E653_9MICO</name>
<evidence type="ECO:0000313" key="2">
    <source>
        <dbReference type="EMBL" id="TDE96078.1"/>
    </source>
</evidence>
<keyword evidence="2" id="KW-0238">DNA-binding</keyword>
<dbReference type="GO" id="GO:0003677">
    <property type="term" value="F:DNA binding"/>
    <property type="evidence" value="ECO:0007669"/>
    <property type="project" value="UniProtKB-KW"/>
</dbReference>
<protein>
    <submittedName>
        <fullName evidence="2">Arc family DNA-binding protein</fullName>
    </submittedName>
</protein>
<reference evidence="2 3" key="1">
    <citation type="submission" date="2019-03" db="EMBL/GenBank/DDBJ databases">
        <title>Genomic features of bacteria from cold environments.</title>
        <authorList>
            <person name="Shen L."/>
        </authorList>
    </citation>
    <scope>NUCLEOTIDE SEQUENCE [LARGE SCALE GENOMIC DNA]</scope>
    <source>
        <strain evidence="3">T3246-1</strain>
    </source>
</reference>
<dbReference type="RefSeq" id="WP_133107008.1">
    <property type="nucleotide sequence ID" value="NZ_SMNA01000003.1"/>
</dbReference>
<dbReference type="EMBL" id="SMNA01000003">
    <property type="protein sequence ID" value="TDE96078.1"/>
    <property type="molecule type" value="Genomic_DNA"/>
</dbReference>
<dbReference type="InterPro" id="IPR010985">
    <property type="entry name" value="Ribbon_hlx_hlx"/>
</dbReference>
<dbReference type="Pfam" id="PF22513">
    <property type="entry name" value="FitA-like_RHH"/>
    <property type="match status" value="1"/>
</dbReference>
<feature type="domain" description="Antitoxin FitA-like ribbon-helix-helix" evidence="1">
    <location>
        <begin position="2"/>
        <end position="40"/>
    </location>
</feature>
<evidence type="ECO:0000313" key="3">
    <source>
        <dbReference type="Proteomes" id="UP000504882"/>
    </source>
</evidence>
<sequence length="80" mass="8454">MATVTIRNLDDEVVDALKRRASASGRSMESEARRILADAVGTDEAGAGGLGSRIRARFAGTGELPTERAVDLPREVDLDA</sequence>